<proteinExistence type="predicted"/>
<feature type="region of interest" description="Disordered" evidence="1">
    <location>
        <begin position="253"/>
        <end position="291"/>
    </location>
</feature>
<dbReference type="EMBL" id="JABSTU010000001">
    <property type="protein sequence ID" value="KAH8042082.1"/>
    <property type="molecule type" value="Genomic_DNA"/>
</dbReference>
<evidence type="ECO:0000256" key="1">
    <source>
        <dbReference type="SAM" id="MobiDB-lite"/>
    </source>
</evidence>
<accession>A0A9J6F5K9</accession>
<name>A0A9J6F5K9_RHIMP</name>
<feature type="compositionally biased region" description="Basic residues" evidence="1">
    <location>
        <begin position="279"/>
        <end position="291"/>
    </location>
</feature>
<dbReference type="AlphaFoldDB" id="A0A9J6F5K9"/>
<reference evidence="2" key="2">
    <citation type="submission" date="2021-09" db="EMBL/GenBank/DDBJ databases">
        <authorList>
            <person name="Jia N."/>
            <person name="Wang J."/>
            <person name="Shi W."/>
            <person name="Du L."/>
            <person name="Sun Y."/>
            <person name="Zhan W."/>
            <person name="Jiang J."/>
            <person name="Wang Q."/>
            <person name="Zhang B."/>
            <person name="Ji P."/>
            <person name="Sakyi L.B."/>
            <person name="Cui X."/>
            <person name="Yuan T."/>
            <person name="Jiang B."/>
            <person name="Yang W."/>
            <person name="Lam T.T.-Y."/>
            <person name="Chang Q."/>
            <person name="Ding S."/>
            <person name="Wang X."/>
            <person name="Zhu J."/>
            <person name="Ruan X."/>
            <person name="Zhao L."/>
            <person name="Wei J."/>
            <person name="Que T."/>
            <person name="Du C."/>
            <person name="Cheng J."/>
            <person name="Dai P."/>
            <person name="Han X."/>
            <person name="Huang E."/>
            <person name="Gao Y."/>
            <person name="Liu J."/>
            <person name="Shao H."/>
            <person name="Ye R."/>
            <person name="Li L."/>
            <person name="Wei W."/>
            <person name="Wang X."/>
            <person name="Wang C."/>
            <person name="Huo Q."/>
            <person name="Li W."/>
            <person name="Guo W."/>
            <person name="Chen H."/>
            <person name="Chen S."/>
            <person name="Zhou L."/>
            <person name="Zhou L."/>
            <person name="Ni X."/>
            <person name="Tian J."/>
            <person name="Zhou Y."/>
            <person name="Sheng Y."/>
            <person name="Liu T."/>
            <person name="Pan Y."/>
            <person name="Xia L."/>
            <person name="Li J."/>
            <person name="Zhao F."/>
            <person name="Cao W."/>
        </authorList>
    </citation>
    <scope>NUCLEOTIDE SEQUENCE</scope>
    <source>
        <strain evidence="2">Rmic-2018</strain>
        <tissue evidence="2">Larvae</tissue>
    </source>
</reference>
<protein>
    <submittedName>
        <fullName evidence="2">Uncharacterized protein</fullName>
    </submittedName>
</protein>
<sequence>MRIAYSIAEPVFFSPSRRRPKRKTARISEDAHCRYSLAPKAPGGGTSPSCVTVITISLLTPPLVEQSTLHFQYHTCEENPEGRGAEHLRRFLGAVVCYGVARSAADDRRAFALCVQASFAIRSRKAARFYITSRPEKKAVAALRQSEAREIWPRLADDLRVFVRRWRAPALRSHGGGGNGWAAAAARIFGGRRRLSLISSAAQWRVDNGSVDDDASSVYGDSTVDLSSDARALLGAMVTSTYKLQHESIALEMKSREEIAGKEQKQTTGTTSGSSGRKQTTKKRKAPKIGK</sequence>
<keyword evidence="3" id="KW-1185">Reference proteome</keyword>
<comment type="caution">
    <text evidence="2">The sequence shown here is derived from an EMBL/GenBank/DDBJ whole genome shotgun (WGS) entry which is preliminary data.</text>
</comment>
<evidence type="ECO:0000313" key="2">
    <source>
        <dbReference type="EMBL" id="KAH8042082.1"/>
    </source>
</evidence>
<feature type="compositionally biased region" description="Basic and acidic residues" evidence="1">
    <location>
        <begin position="253"/>
        <end position="265"/>
    </location>
</feature>
<gene>
    <name evidence="2" type="ORF">HPB51_021166</name>
</gene>
<reference evidence="2" key="1">
    <citation type="journal article" date="2020" name="Cell">
        <title>Large-Scale Comparative Analyses of Tick Genomes Elucidate Their Genetic Diversity and Vector Capacities.</title>
        <authorList>
            <consortium name="Tick Genome and Microbiome Consortium (TIGMIC)"/>
            <person name="Jia N."/>
            <person name="Wang J."/>
            <person name="Shi W."/>
            <person name="Du L."/>
            <person name="Sun Y."/>
            <person name="Zhan W."/>
            <person name="Jiang J.F."/>
            <person name="Wang Q."/>
            <person name="Zhang B."/>
            <person name="Ji P."/>
            <person name="Bell-Sakyi L."/>
            <person name="Cui X.M."/>
            <person name="Yuan T.T."/>
            <person name="Jiang B.G."/>
            <person name="Yang W.F."/>
            <person name="Lam T.T."/>
            <person name="Chang Q.C."/>
            <person name="Ding S.J."/>
            <person name="Wang X.J."/>
            <person name="Zhu J.G."/>
            <person name="Ruan X.D."/>
            <person name="Zhao L."/>
            <person name="Wei J.T."/>
            <person name="Ye R.Z."/>
            <person name="Que T.C."/>
            <person name="Du C.H."/>
            <person name="Zhou Y.H."/>
            <person name="Cheng J.X."/>
            <person name="Dai P.F."/>
            <person name="Guo W.B."/>
            <person name="Han X.H."/>
            <person name="Huang E.J."/>
            <person name="Li L.F."/>
            <person name="Wei W."/>
            <person name="Gao Y.C."/>
            <person name="Liu J.Z."/>
            <person name="Shao H.Z."/>
            <person name="Wang X."/>
            <person name="Wang C.C."/>
            <person name="Yang T.C."/>
            <person name="Huo Q.B."/>
            <person name="Li W."/>
            <person name="Chen H.Y."/>
            <person name="Chen S.E."/>
            <person name="Zhou L.G."/>
            <person name="Ni X.B."/>
            <person name="Tian J.H."/>
            <person name="Sheng Y."/>
            <person name="Liu T."/>
            <person name="Pan Y.S."/>
            <person name="Xia L.Y."/>
            <person name="Li J."/>
            <person name="Zhao F."/>
            <person name="Cao W.C."/>
        </authorList>
    </citation>
    <scope>NUCLEOTIDE SEQUENCE</scope>
    <source>
        <strain evidence="2">Rmic-2018</strain>
    </source>
</reference>
<feature type="compositionally biased region" description="Low complexity" evidence="1">
    <location>
        <begin position="266"/>
        <end position="278"/>
    </location>
</feature>
<organism evidence="2 3">
    <name type="scientific">Rhipicephalus microplus</name>
    <name type="common">Cattle tick</name>
    <name type="synonym">Boophilus microplus</name>
    <dbReference type="NCBI Taxonomy" id="6941"/>
    <lineage>
        <taxon>Eukaryota</taxon>
        <taxon>Metazoa</taxon>
        <taxon>Ecdysozoa</taxon>
        <taxon>Arthropoda</taxon>
        <taxon>Chelicerata</taxon>
        <taxon>Arachnida</taxon>
        <taxon>Acari</taxon>
        <taxon>Parasitiformes</taxon>
        <taxon>Ixodida</taxon>
        <taxon>Ixodoidea</taxon>
        <taxon>Ixodidae</taxon>
        <taxon>Rhipicephalinae</taxon>
        <taxon>Rhipicephalus</taxon>
        <taxon>Boophilus</taxon>
    </lineage>
</organism>
<evidence type="ECO:0000313" key="3">
    <source>
        <dbReference type="Proteomes" id="UP000821866"/>
    </source>
</evidence>
<dbReference type="Proteomes" id="UP000821866">
    <property type="component" value="Chromosome 1"/>
</dbReference>